<feature type="compositionally biased region" description="Low complexity" evidence="1">
    <location>
        <begin position="143"/>
        <end position="157"/>
    </location>
</feature>
<gene>
    <name evidence="2" type="ORF">NMOB1V02_LOCUS3167</name>
</gene>
<dbReference type="OrthoDB" id="6379777at2759"/>
<dbReference type="EMBL" id="OA882441">
    <property type="protein sequence ID" value="CAD7275370.1"/>
    <property type="molecule type" value="Genomic_DNA"/>
</dbReference>
<name>A0A7R9BJ11_9CRUS</name>
<dbReference type="AlphaFoldDB" id="A0A7R9BJ11"/>
<feature type="region of interest" description="Disordered" evidence="1">
    <location>
        <begin position="140"/>
        <end position="164"/>
    </location>
</feature>
<organism evidence="2">
    <name type="scientific">Notodromas monacha</name>
    <dbReference type="NCBI Taxonomy" id="399045"/>
    <lineage>
        <taxon>Eukaryota</taxon>
        <taxon>Metazoa</taxon>
        <taxon>Ecdysozoa</taxon>
        <taxon>Arthropoda</taxon>
        <taxon>Crustacea</taxon>
        <taxon>Oligostraca</taxon>
        <taxon>Ostracoda</taxon>
        <taxon>Podocopa</taxon>
        <taxon>Podocopida</taxon>
        <taxon>Cypridocopina</taxon>
        <taxon>Cypridoidea</taxon>
        <taxon>Cyprididae</taxon>
        <taxon>Notodromas</taxon>
    </lineage>
</organism>
<feature type="compositionally biased region" description="Low complexity" evidence="1">
    <location>
        <begin position="70"/>
        <end position="93"/>
    </location>
</feature>
<evidence type="ECO:0000313" key="3">
    <source>
        <dbReference type="Proteomes" id="UP000678499"/>
    </source>
</evidence>
<dbReference type="EMBL" id="CAJPEX010000404">
    <property type="protein sequence ID" value="CAG0915522.1"/>
    <property type="molecule type" value="Genomic_DNA"/>
</dbReference>
<evidence type="ECO:0000256" key="1">
    <source>
        <dbReference type="SAM" id="MobiDB-lite"/>
    </source>
</evidence>
<proteinExistence type="predicted"/>
<keyword evidence="3" id="KW-1185">Reference proteome</keyword>
<evidence type="ECO:0000313" key="2">
    <source>
        <dbReference type="EMBL" id="CAD7275370.1"/>
    </source>
</evidence>
<protein>
    <submittedName>
        <fullName evidence="2">Uncharacterized protein</fullName>
    </submittedName>
</protein>
<sequence>MSAERNKNKKTPAKKTSNPAAAEPKTQEKPNKKTSSSKKQQPPKEKVVSTYYSKQKKGVAAAAEKDGGKTTTSSLLLDDADNNTNSSSNNSNSRQLRRCRLPAETDLIPPAAYHMSDPSTPEFDAIISTLRRAVVAVDTHPWPSTSNKNPSSSSSSSATTRVFTKNNAKTSVTASSSVLPMMMMNSSSSRFRKAKSAVEFDSSALLSHPYSDASLMVLPSATHLRLPMTPPDAATMASTSAASAIAMAPHQRSLSLPKSFLSDRYGLHGIRAALPSTLAGDEAIFRGLGLARKGQVKDVVGDSKQKFSKRKNFVSVKIRTCAVIGFAVVNERTASDIRQADNGNSDKHFR</sequence>
<feature type="region of interest" description="Disordered" evidence="1">
    <location>
        <begin position="1"/>
        <end position="98"/>
    </location>
</feature>
<accession>A0A7R9BJ11</accession>
<dbReference type="Proteomes" id="UP000678499">
    <property type="component" value="Unassembled WGS sequence"/>
</dbReference>
<reference evidence="2" key="1">
    <citation type="submission" date="2020-11" db="EMBL/GenBank/DDBJ databases">
        <authorList>
            <person name="Tran Van P."/>
        </authorList>
    </citation>
    <scope>NUCLEOTIDE SEQUENCE</scope>
</reference>